<gene>
    <name evidence="1" type="ORF">LAMI_0E03224G</name>
</gene>
<proteinExistence type="predicted"/>
<keyword evidence="2" id="KW-1185">Reference proteome</keyword>
<dbReference type="EMBL" id="LT598465">
    <property type="protein sequence ID" value="SCU90693.1"/>
    <property type="molecule type" value="Genomic_DNA"/>
</dbReference>
<dbReference type="Proteomes" id="UP000191024">
    <property type="component" value="Chromosome E"/>
</dbReference>
<reference evidence="1 2" key="1">
    <citation type="submission" date="2016-03" db="EMBL/GenBank/DDBJ databases">
        <authorList>
            <person name="Devillers H."/>
        </authorList>
    </citation>
    <scope>NUCLEOTIDE SEQUENCE [LARGE SCALE GENOMIC DNA]</scope>
    <source>
        <strain evidence="1">CBS 11717</strain>
    </source>
</reference>
<evidence type="ECO:0000313" key="1">
    <source>
        <dbReference type="EMBL" id="SCU90693.1"/>
    </source>
</evidence>
<organism evidence="1 2">
    <name type="scientific">Lachancea mirantina</name>
    <dbReference type="NCBI Taxonomy" id="1230905"/>
    <lineage>
        <taxon>Eukaryota</taxon>
        <taxon>Fungi</taxon>
        <taxon>Dikarya</taxon>
        <taxon>Ascomycota</taxon>
        <taxon>Saccharomycotina</taxon>
        <taxon>Saccharomycetes</taxon>
        <taxon>Saccharomycetales</taxon>
        <taxon>Saccharomycetaceae</taxon>
        <taxon>Lachancea</taxon>
    </lineage>
</organism>
<protein>
    <submittedName>
        <fullName evidence="1">LAMI_0E03224g1_1</fullName>
    </submittedName>
</protein>
<name>A0A1G4JJR1_9SACH</name>
<dbReference type="AlphaFoldDB" id="A0A1G4JJR1"/>
<accession>A0A1G4JJR1</accession>
<sequence length="180" mass="20411">MTILAVGRKSVDVSAELDSYKTNGTLSCLKFLDFTPVLVNEMLALSNINRRLSENLLYCFSNVSFLWAFSPERSATRLVLNPITSLESLSQNSPLTLESISSSEIHRYDVIIKAISNYRGKLCLAILSAIPQACNKRERTNFIQRIFQSLRESWLPFGAELRDTDDKNIFDTSLHELMVK</sequence>
<evidence type="ECO:0000313" key="2">
    <source>
        <dbReference type="Proteomes" id="UP000191024"/>
    </source>
</evidence>